<comment type="caution">
    <text evidence="1">The sequence shown here is derived from an EMBL/GenBank/DDBJ whole genome shotgun (WGS) entry which is preliminary data.</text>
</comment>
<keyword evidence="2" id="KW-1185">Reference proteome</keyword>
<gene>
    <name evidence="1" type="ORF">G1H10_21075</name>
</gene>
<dbReference type="InterPro" id="IPR029069">
    <property type="entry name" value="HotDog_dom_sf"/>
</dbReference>
<dbReference type="EMBL" id="JAAGOA010000016">
    <property type="protein sequence ID" value="NEE02663.1"/>
    <property type="molecule type" value="Genomic_DNA"/>
</dbReference>
<dbReference type="PANTHER" id="PTHR31793:SF24">
    <property type="entry name" value="LONG-CHAIN ACYL-COA THIOESTERASE FADM"/>
    <property type="match status" value="1"/>
</dbReference>
<dbReference type="GO" id="GO:0047617">
    <property type="term" value="F:fatty acyl-CoA hydrolase activity"/>
    <property type="evidence" value="ECO:0007669"/>
    <property type="project" value="TreeGrafter"/>
</dbReference>
<dbReference type="CDD" id="cd00586">
    <property type="entry name" value="4HBT"/>
    <property type="match status" value="2"/>
</dbReference>
<dbReference type="RefSeq" id="WP_163741445.1">
    <property type="nucleotide sequence ID" value="NZ_JAAGOA010000016.1"/>
</dbReference>
<dbReference type="Gene3D" id="3.10.129.10">
    <property type="entry name" value="Hotdog Thioesterase"/>
    <property type="match status" value="2"/>
</dbReference>
<dbReference type="SUPFAM" id="SSF54637">
    <property type="entry name" value="Thioesterase/thiol ester dehydrase-isomerase"/>
    <property type="match status" value="2"/>
</dbReference>
<evidence type="ECO:0000313" key="2">
    <source>
        <dbReference type="Proteomes" id="UP000475214"/>
    </source>
</evidence>
<name>A0A6L9SC56_9ACTN</name>
<sequence length="304" mass="34001">MRHVTNVPLRWADMDAYGHVNNMVYLRYLQEARVDMLFVHAHRQGAEGLAGGTVVARHAIDYLAPLTYRQRPLRVETWVRDIRNSTFTLGYELVDVEDGGERQVYAVATTTLVPYDLGSGRPRRVAPTERAVLDGYRDLDGPVPSSDGDAARTDHRAASVAVDPGNAKPFSYPCMVRFDDLDSYGHVNNVRFIEYLQEARIDFAHRYLFDALEAHEGSVVAGLSVDYLAPVPFRTEPLDVRVWVTRIGGSSFDLGYDVRDADTVYARASTTLVAYDVRARRSRTLVPEERAALEGFMADGDGVE</sequence>
<protein>
    <submittedName>
        <fullName evidence="1">Acyl-CoA thioesterase</fullName>
    </submittedName>
</protein>
<organism evidence="1 2">
    <name type="scientific">Phytoactinopolyspora halotolerans</name>
    <dbReference type="NCBI Taxonomy" id="1981512"/>
    <lineage>
        <taxon>Bacteria</taxon>
        <taxon>Bacillati</taxon>
        <taxon>Actinomycetota</taxon>
        <taxon>Actinomycetes</taxon>
        <taxon>Jiangellales</taxon>
        <taxon>Jiangellaceae</taxon>
        <taxon>Phytoactinopolyspora</taxon>
    </lineage>
</organism>
<dbReference type="Proteomes" id="UP000475214">
    <property type="component" value="Unassembled WGS sequence"/>
</dbReference>
<reference evidence="1 2" key="1">
    <citation type="submission" date="2020-02" db="EMBL/GenBank/DDBJ databases">
        <authorList>
            <person name="Li X.-J."/>
            <person name="Han X.-M."/>
        </authorList>
    </citation>
    <scope>NUCLEOTIDE SEQUENCE [LARGE SCALE GENOMIC DNA]</scope>
    <source>
        <strain evidence="1 2">CCTCC AB 2017055</strain>
    </source>
</reference>
<dbReference type="Pfam" id="PF13279">
    <property type="entry name" value="4HBT_2"/>
    <property type="match status" value="2"/>
</dbReference>
<dbReference type="InterPro" id="IPR050563">
    <property type="entry name" value="4-hydroxybenzoyl-CoA_TE"/>
</dbReference>
<accession>A0A6L9SC56</accession>
<evidence type="ECO:0000313" key="1">
    <source>
        <dbReference type="EMBL" id="NEE02663.1"/>
    </source>
</evidence>
<dbReference type="PANTHER" id="PTHR31793">
    <property type="entry name" value="4-HYDROXYBENZOYL-COA THIOESTERASE FAMILY MEMBER"/>
    <property type="match status" value="1"/>
</dbReference>
<dbReference type="AlphaFoldDB" id="A0A6L9SC56"/>
<proteinExistence type="predicted"/>